<keyword evidence="6 7" id="KW-0472">Membrane</keyword>
<evidence type="ECO:0000256" key="3">
    <source>
        <dbReference type="ARBA" id="ARBA00022475"/>
    </source>
</evidence>
<gene>
    <name evidence="9" type="ORF">P9B03_20040</name>
</gene>
<keyword evidence="3" id="KW-1003">Cell membrane</keyword>
<dbReference type="GO" id="GO:0005886">
    <property type="term" value="C:plasma membrane"/>
    <property type="evidence" value="ECO:0007669"/>
    <property type="project" value="UniProtKB-SubCell"/>
</dbReference>
<feature type="transmembrane region" description="Helical" evidence="7">
    <location>
        <begin position="242"/>
        <end position="264"/>
    </location>
</feature>
<comment type="similarity">
    <text evidence="2">Belongs to the EamA transporter family.</text>
</comment>
<comment type="subcellular location">
    <subcellularLocation>
        <location evidence="1">Cell membrane</location>
        <topology evidence="1">Multi-pass membrane protein</topology>
    </subcellularLocation>
</comment>
<dbReference type="EMBL" id="JARSFG010000043">
    <property type="protein sequence ID" value="MEC1180747.1"/>
    <property type="molecule type" value="Genomic_DNA"/>
</dbReference>
<evidence type="ECO:0000256" key="1">
    <source>
        <dbReference type="ARBA" id="ARBA00004651"/>
    </source>
</evidence>
<dbReference type="InterPro" id="IPR050638">
    <property type="entry name" value="AA-Vitamin_Transporters"/>
</dbReference>
<feature type="domain" description="EamA" evidence="8">
    <location>
        <begin position="7"/>
        <end position="137"/>
    </location>
</feature>
<feature type="transmembrane region" description="Helical" evidence="7">
    <location>
        <begin position="208"/>
        <end position="230"/>
    </location>
</feature>
<evidence type="ECO:0000256" key="4">
    <source>
        <dbReference type="ARBA" id="ARBA00022692"/>
    </source>
</evidence>
<evidence type="ECO:0000256" key="5">
    <source>
        <dbReference type="ARBA" id="ARBA00022989"/>
    </source>
</evidence>
<dbReference type="InterPro" id="IPR037185">
    <property type="entry name" value="EmrE-like"/>
</dbReference>
<keyword evidence="10" id="KW-1185">Reference proteome</keyword>
<keyword evidence="4 7" id="KW-0812">Transmembrane</keyword>
<evidence type="ECO:0000259" key="8">
    <source>
        <dbReference type="Pfam" id="PF00892"/>
    </source>
</evidence>
<feature type="transmembrane region" description="Helical" evidence="7">
    <location>
        <begin position="7"/>
        <end position="30"/>
    </location>
</feature>
<organism evidence="9 10">
    <name type="scientific">Metasolibacillus meyeri</name>
    <dbReference type="NCBI Taxonomy" id="1071052"/>
    <lineage>
        <taxon>Bacteria</taxon>
        <taxon>Bacillati</taxon>
        <taxon>Bacillota</taxon>
        <taxon>Bacilli</taxon>
        <taxon>Bacillales</taxon>
        <taxon>Caryophanaceae</taxon>
        <taxon>Metasolibacillus</taxon>
    </lineage>
</organism>
<sequence length="296" mass="32415">MKLKVYAILIFCVTLWASNFIIGAVLVNYWSALHVTVYRLLCICIFLGIFGFSTIRKARIRPKQWLLLSIAAILGVSVNHFSFFKSLETTSPITAAYILALTPIVTGMINRLVRGEKKSWLFWFGSIISFTGVGLIISAKQGATAQFGIGEVFSFCTMLSFAIFLVLLDILRKELDSFSVTFFTSLIGCLALLPFLSFAPIVPKQNAALPMILLLIISAILVHGVSNLVWNANQHKVGSTNAAILLNLEPIITMILSAIILHAIIQSSQIIGGLLVLTGILISVVLSEKIKKPSYP</sequence>
<comment type="caution">
    <text evidence="9">The sequence shown here is derived from an EMBL/GenBank/DDBJ whole genome shotgun (WGS) entry which is preliminary data.</text>
</comment>
<evidence type="ECO:0000313" key="9">
    <source>
        <dbReference type="EMBL" id="MEC1180747.1"/>
    </source>
</evidence>
<keyword evidence="5 7" id="KW-1133">Transmembrane helix</keyword>
<feature type="transmembrane region" description="Helical" evidence="7">
    <location>
        <begin position="180"/>
        <end position="202"/>
    </location>
</feature>
<feature type="transmembrane region" description="Helical" evidence="7">
    <location>
        <begin position="270"/>
        <end position="287"/>
    </location>
</feature>
<feature type="transmembrane region" description="Helical" evidence="7">
    <location>
        <begin position="95"/>
        <end position="113"/>
    </location>
</feature>
<dbReference type="SUPFAM" id="SSF103481">
    <property type="entry name" value="Multidrug resistance efflux transporter EmrE"/>
    <property type="match status" value="2"/>
</dbReference>
<accession>A0AAW9NVZ0</accession>
<protein>
    <submittedName>
        <fullName evidence="9">DMT family transporter</fullName>
    </submittedName>
</protein>
<feature type="transmembrane region" description="Helical" evidence="7">
    <location>
        <begin position="120"/>
        <end position="139"/>
    </location>
</feature>
<proteinExistence type="inferred from homology"/>
<dbReference type="Proteomes" id="UP001344888">
    <property type="component" value="Unassembled WGS sequence"/>
</dbReference>
<dbReference type="Pfam" id="PF00892">
    <property type="entry name" value="EamA"/>
    <property type="match status" value="2"/>
</dbReference>
<feature type="domain" description="EamA" evidence="8">
    <location>
        <begin position="149"/>
        <end position="284"/>
    </location>
</feature>
<evidence type="ECO:0000256" key="2">
    <source>
        <dbReference type="ARBA" id="ARBA00007362"/>
    </source>
</evidence>
<evidence type="ECO:0000313" key="10">
    <source>
        <dbReference type="Proteomes" id="UP001344888"/>
    </source>
</evidence>
<dbReference type="PANTHER" id="PTHR32322:SF18">
    <property type="entry name" value="S-ADENOSYLMETHIONINE_S-ADENOSYLHOMOCYSTEINE TRANSPORTER"/>
    <property type="match status" value="1"/>
</dbReference>
<name>A0AAW9NVZ0_9BACL</name>
<dbReference type="RefSeq" id="WP_326125233.1">
    <property type="nucleotide sequence ID" value="NZ_JARSFG010000043.1"/>
</dbReference>
<feature type="transmembrane region" description="Helical" evidence="7">
    <location>
        <begin position="145"/>
        <end position="168"/>
    </location>
</feature>
<evidence type="ECO:0000256" key="7">
    <source>
        <dbReference type="SAM" id="Phobius"/>
    </source>
</evidence>
<feature type="transmembrane region" description="Helical" evidence="7">
    <location>
        <begin position="36"/>
        <end position="53"/>
    </location>
</feature>
<feature type="transmembrane region" description="Helical" evidence="7">
    <location>
        <begin position="65"/>
        <end position="83"/>
    </location>
</feature>
<reference evidence="9 10" key="1">
    <citation type="submission" date="2023-03" db="EMBL/GenBank/DDBJ databases">
        <title>Bacillus Genome Sequencing.</title>
        <authorList>
            <person name="Dunlap C."/>
        </authorList>
    </citation>
    <scope>NUCLEOTIDE SEQUENCE [LARGE SCALE GENOMIC DNA]</scope>
    <source>
        <strain evidence="9 10">B-59205</strain>
    </source>
</reference>
<dbReference type="PANTHER" id="PTHR32322">
    <property type="entry name" value="INNER MEMBRANE TRANSPORTER"/>
    <property type="match status" value="1"/>
</dbReference>
<evidence type="ECO:0000256" key="6">
    <source>
        <dbReference type="ARBA" id="ARBA00023136"/>
    </source>
</evidence>
<dbReference type="InterPro" id="IPR000620">
    <property type="entry name" value="EamA_dom"/>
</dbReference>
<dbReference type="AlphaFoldDB" id="A0AAW9NVZ0"/>